<dbReference type="InterPro" id="IPR000608">
    <property type="entry name" value="UBC"/>
</dbReference>
<reference evidence="4" key="1">
    <citation type="submission" date="2022-11" db="UniProtKB">
        <authorList>
            <consortium name="WormBaseParasite"/>
        </authorList>
    </citation>
    <scope>IDENTIFICATION</scope>
</reference>
<evidence type="ECO:0000256" key="1">
    <source>
        <dbReference type="SAM" id="MobiDB-lite"/>
    </source>
</evidence>
<accession>A0A914DW63</accession>
<evidence type="ECO:0000259" key="2">
    <source>
        <dbReference type="PROSITE" id="PS50127"/>
    </source>
</evidence>
<organism evidence="3 4">
    <name type="scientific">Acrobeloides nanus</name>
    <dbReference type="NCBI Taxonomy" id="290746"/>
    <lineage>
        <taxon>Eukaryota</taxon>
        <taxon>Metazoa</taxon>
        <taxon>Ecdysozoa</taxon>
        <taxon>Nematoda</taxon>
        <taxon>Chromadorea</taxon>
        <taxon>Rhabditida</taxon>
        <taxon>Tylenchina</taxon>
        <taxon>Cephalobomorpha</taxon>
        <taxon>Cephaloboidea</taxon>
        <taxon>Cephalobidae</taxon>
        <taxon>Acrobeloides</taxon>
    </lineage>
</organism>
<evidence type="ECO:0000313" key="3">
    <source>
        <dbReference type="Proteomes" id="UP000887540"/>
    </source>
</evidence>
<dbReference type="Gene3D" id="3.10.110.10">
    <property type="entry name" value="Ubiquitin Conjugating Enzyme"/>
    <property type="match status" value="1"/>
</dbReference>
<dbReference type="AlphaFoldDB" id="A0A914DW63"/>
<dbReference type="SUPFAM" id="SSF54495">
    <property type="entry name" value="UBC-like"/>
    <property type="match status" value="1"/>
</dbReference>
<evidence type="ECO:0000313" key="4">
    <source>
        <dbReference type="WBParaSite" id="ACRNAN_scaffold41.g29003.t1"/>
    </source>
</evidence>
<feature type="region of interest" description="Disordered" evidence="1">
    <location>
        <begin position="1"/>
        <end position="21"/>
    </location>
</feature>
<dbReference type="InterPro" id="IPR016135">
    <property type="entry name" value="UBQ-conjugating_enzyme/RWD"/>
</dbReference>
<dbReference type="Pfam" id="PF00179">
    <property type="entry name" value="UQ_con"/>
    <property type="match status" value="1"/>
</dbReference>
<proteinExistence type="predicted"/>
<keyword evidence="3" id="KW-1185">Reference proteome</keyword>
<dbReference type="PROSITE" id="PS50127">
    <property type="entry name" value="UBC_2"/>
    <property type="match status" value="1"/>
</dbReference>
<dbReference type="Proteomes" id="UP000887540">
    <property type="component" value="Unplaced"/>
</dbReference>
<protein>
    <submittedName>
        <fullName evidence="4">UBC core domain-containing protein</fullName>
    </submittedName>
</protein>
<feature type="compositionally biased region" description="Polar residues" evidence="1">
    <location>
        <begin position="1"/>
        <end position="14"/>
    </location>
</feature>
<dbReference type="WBParaSite" id="ACRNAN_scaffold41.g29003.t1">
    <property type="protein sequence ID" value="ACRNAN_scaffold41.g29003.t1"/>
    <property type="gene ID" value="ACRNAN_scaffold41.g29003"/>
</dbReference>
<dbReference type="PANTHER" id="PTHR24068">
    <property type="entry name" value="UBIQUITIN-CONJUGATING ENZYME E2"/>
    <property type="match status" value="1"/>
</dbReference>
<feature type="domain" description="UBC core" evidence="2">
    <location>
        <begin position="75"/>
        <end position="222"/>
    </location>
</feature>
<dbReference type="SMART" id="SM00212">
    <property type="entry name" value="UBCc"/>
    <property type="match status" value="1"/>
</dbReference>
<name>A0A914DW63_9BILA</name>
<sequence length="222" mass="25322">MSSPSSPRPETSKNALRRDREGLSQLRNSMNNFVRERSPIARRSIISNGEVRWDGSFIDFSASISAPPSGAPESLAIRRLMYEIEKLREFPVVGCTASPRDDNLLQWFAVIEGPKGTVYEDGTFFVDIFLTHEYPFVAPKVVFLTRIYHPNINSQGKVCMDRLTTGWTSCMSISTVLQSLISLLYDWPNCIDALVPSIAEQIRENPEEFKRMARIWTHRYAK</sequence>